<feature type="transmembrane region" description="Helical" evidence="9">
    <location>
        <begin position="128"/>
        <end position="150"/>
    </location>
</feature>
<dbReference type="InterPro" id="IPR051322">
    <property type="entry name" value="AA_ABC_Transporter_Permease"/>
</dbReference>
<dbReference type="STRING" id="1265818.MAQA_00320"/>
<sequence>MTAITLVIAIVIGLPLGILLILTRSGGQAENKVVYTLLNWVINILRSLPFIILLFLILPFTKLVVGTTIGVKGVILPLVFFTAPYIARLMESALLEVDRGVIEAYKAMGISTTKIIWNVIIREARSGIVLGLTIATIGLIGATAMAGLVGAGGLGTIAYQYGFQRFEPTVMYATIVILIIMVQLLQSFGNVLARRLKKRLAYKMGEFITCGKLHFAKSISSSGSLRRTSNGFGEHLLRQPKREQQLPSYLKCGIPDTP</sequence>
<dbReference type="CDD" id="cd06261">
    <property type="entry name" value="TM_PBP2"/>
    <property type="match status" value="1"/>
</dbReference>
<dbReference type="PANTHER" id="PTHR30450:SF14">
    <property type="entry name" value="TRANSPORTER, PERMEASE PROTEIN, PUTATIVE-RELATED"/>
    <property type="match status" value="1"/>
</dbReference>
<comment type="subcellular location">
    <subcellularLocation>
        <location evidence="1 9">Cell membrane</location>
        <topology evidence="1 9">Multi-pass membrane protein</topology>
    </subcellularLocation>
</comment>
<dbReference type="EMBL" id="AOCG01000001">
    <property type="protein sequence ID" value="EUJ21809.1"/>
    <property type="molecule type" value="Genomic_DNA"/>
</dbReference>
<comment type="similarity">
    <text evidence="2">Belongs to the binding-protein-dependent transport system permease family. CysTW subfamily.</text>
</comment>
<dbReference type="FunFam" id="1.10.3720.10:FF:000002">
    <property type="entry name" value="D-methionine ABC transporter permease MetI"/>
    <property type="match status" value="1"/>
</dbReference>
<feature type="transmembrane region" description="Helical" evidence="9">
    <location>
        <begin position="6"/>
        <end position="22"/>
    </location>
</feature>
<dbReference type="PATRIC" id="fig|1265818.5.peg.62"/>
<dbReference type="InterPro" id="IPR035906">
    <property type="entry name" value="MetI-like_sf"/>
</dbReference>
<organism evidence="11 12">
    <name type="scientific">Listeria aquatica FSL S10-1188</name>
    <dbReference type="NCBI Taxonomy" id="1265818"/>
    <lineage>
        <taxon>Bacteria</taxon>
        <taxon>Bacillati</taxon>
        <taxon>Bacillota</taxon>
        <taxon>Bacilli</taxon>
        <taxon>Bacillales</taxon>
        <taxon>Listeriaceae</taxon>
        <taxon>Listeria</taxon>
    </lineage>
</organism>
<dbReference type="SUPFAM" id="SSF161098">
    <property type="entry name" value="MetI-like"/>
    <property type="match status" value="1"/>
</dbReference>
<accession>W7B3H0</accession>
<evidence type="ECO:0000256" key="5">
    <source>
        <dbReference type="ARBA" id="ARBA00022692"/>
    </source>
</evidence>
<feature type="transmembrane region" description="Helical" evidence="9">
    <location>
        <begin position="63"/>
        <end position="86"/>
    </location>
</feature>
<dbReference type="InterPro" id="IPR000515">
    <property type="entry name" value="MetI-like"/>
</dbReference>
<feature type="transmembrane region" description="Helical" evidence="9">
    <location>
        <begin position="34"/>
        <end position="57"/>
    </location>
</feature>
<evidence type="ECO:0000313" key="11">
    <source>
        <dbReference type="EMBL" id="EUJ21809.1"/>
    </source>
</evidence>
<dbReference type="GO" id="GO:0005886">
    <property type="term" value="C:plasma membrane"/>
    <property type="evidence" value="ECO:0007669"/>
    <property type="project" value="UniProtKB-SubCell"/>
</dbReference>
<evidence type="ECO:0000256" key="9">
    <source>
        <dbReference type="RuleBase" id="RU363032"/>
    </source>
</evidence>
<feature type="domain" description="ABC transmembrane type-1" evidence="10">
    <location>
        <begin position="1"/>
        <end position="189"/>
    </location>
</feature>
<keyword evidence="8 9" id="KW-0472">Membrane</keyword>
<name>W7B3H0_9LIST</name>
<evidence type="ECO:0000256" key="3">
    <source>
        <dbReference type="ARBA" id="ARBA00022448"/>
    </source>
</evidence>
<dbReference type="GO" id="GO:0048473">
    <property type="term" value="P:D-methionine transmembrane transport"/>
    <property type="evidence" value="ECO:0007669"/>
    <property type="project" value="TreeGrafter"/>
</dbReference>
<keyword evidence="12" id="KW-1185">Reference proteome</keyword>
<evidence type="ECO:0000256" key="6">
    <source>
        <dbReference type="ARBA" id="ARBA00022989"/>
    </source>
</evidence>
<proteinExistence type="inferred from homology"/>
<keyword evidence="7" id="KW-0346">Stress response</keyword>
<dbReference type="PANTHER" id="PTHR30450">
    <property type="entry name" value="ABC TRANSPORTER PERMEASE"/>
    <property type="match status" value="1"/>
</dbReference>
<reference evidence="11 12" key="1">
    <citation type="journal article" date="2014" name="Int. J. Syst. Evol. Microbiol.">
        <title>Listeria floridensis sp. nov., Listeria aquatica sp. nov., Listeria cornellensis sp. nov., Listeria riparia sp. nov. and Listeria grandensis sp. nov., from agricultural and natural environments.</title>
        <authorList>
            <person name="den Bakker H.C."/>
            <person name="Warchocki S."/>
            <person name="Wright E.M."/>
            <person name="Allred A.F."/>
            <person name="Ahlstrom C."/>
            <person name="Manuel C.S."/>
            <person name="Stasiewicz M.J."/>
            <person name="Burrell A."/>
            <person name="Roof S."/>
            <person name="Strawn L."/>
            <person name="Fortes E.D."/>
            <person name="Nightingale K.K."/>
            <person name="Kephart D."/>
            <person name="Wiedmann M."/>
        </authorList>
    </citation>
    <scope>NUCLEOTIDE SEQUENCE [LARGE SCALE GENOMIC DNA]</scope>
    <source>
        <strain evidence="11 12">FSL S10-1188</strain>
    </source>
</reference>
<evidence type="ECO:0000256" key="7">
    <source>
        <dbReference type="ARBA" id="ARBA00023016"/>
    </source>
</evidence>
<evidence type="ECO:0000256" key="4">
    <source>
        <dbReference type="ARBA" id="ARBA00022475"/>
    </source>
</evidence>
<gene>
    <name evidence="11" type="ORF">MAQA_00320</name>
</gene>
<dbReference type="Proteomes" id="UP000019246">
    <property type="component" value="Unassembled WGS sequence"/>
</dbReference>
<keyword evidence="3 9" id="KW-0813">Transport</keyword>
<evidence type="ECO:0000259" key="10">
    <source>
        <dbReference type="PROSITE" id="PS50928"/>
    </source>
</evidence>
<dbReference type="AlphaFoldDB" id="W7B3H0"/>
<protein>
    <submittedName>
        <fullName evidence="11">ABC transporter permease</fullName>
    </submittedName>
</protein>
<feature type="transmembrane region" description="Helical" evidence="9">
    <location>
        <begin position="170"/>
        <end position="193"/>
    </location>
</feature>
<dbReference type="Pfam" id="PF00528">
    <property type="entry name" value="BPD_transp_1"/>
    <property type="match status" value="1"/>
</dbReference>
<keyword evidence="6 9" id="KW-1133">Transmembrane helix</keyword>
<dbReference type="Gene3D" id="1.10.3720.10">
    <property type="entry name" value="MetI-like"/>
    <property type="match status" value="1"/>
</dbReference>
<evidence type="ECO:0000256" key="2">
    <source>
        <dbReference type="ARBA" id="ARBA00007069"/>
    </source>
</evidence>
<keyword evidence="4" id="KW-1003">Cell membrane</keyword>
<evidence type="ECO:0000256" key="1">
    <source>
        <dbReference type="ARBA" id="ARBA00004651"/>
    </source>
</evidence>
<comment type="caution">
    <text evidence="11">The sequence shown here is derived from an EMBL/GenBank/DDBJ whole genome shotgun (WGS) entry which is preliminary data.</text>
</comment>
<dbReference type="PROSITE" id="PS50928">
    <property type="entry name" value="ABC_TM1"/>
    <property type="match status" value="1"/>
</dbReference>
<evidence type="ECO:0000256" key="8">
    <source>
        <dbReference type="ARBA" id="ARBA00023136"/>
    </source>
</evidence>
<keyword evidence="5 9" id="KW-0812">Transmembrane</keyword>
<evidence type="ECO:0000313" key="12">
    <source>
        <dbReference type="Proteomes" id="UP000019246"/>
    </source>
</evidence>